<reference evidence="11 12" key="1">
    <citation type="submission" date="2021-06" db="EMBL/GenBank/DDBJ databases">
        <title>Caerostris extrusa draft genome.</title>
        <authorList>
            <person name="Kono N."/>
            <person name="Arakawa K."/>
        </authorList>
    </citation>
    <scope>NUCLEOTIDE SEQUENCE [LARGE SCALE GENOMIC DNA]</scope>
</reference>
<dbReference type="PANTHER" id="PTHR11193">
    <property type="entry name" value="SMALL NUCLEAR RIBONUCLEOPROTEIN E"/>
    <property type="match status" value="1"/>
</dbReference>
<dbReference type="GO" id="GO:0005686">
    <property type="term" value="C:U2 snRNP"/>
    <property type="evidence" value="ECO:0007669"/>
    <property type="project" value="UniProtKB-UniRule"/>
</dbReference>
<evidence type="ECO:0000256" key="3">
    <source>
        <dbReference type="ARBA" id="ARBA00022664"/>
    </source>
</evidence>
<gene>
    <name evidence="11" type="primary">SNRPE</name>
    <name evidence="11" type="ORF">CEXT_192491</name>
</gene>
<evidence type="ECO:0000256" key="2">
    <source>
        <dbReference type="ARBA" id="ARBA00006850"/>
    </source>
</evidence>
<comment type="subcellular location">
    <subcellularLocation>
        <location evidence="1 9">Nucleus</location>
    </subcellularLocation>
</comment>
<keyword evidence="8 9" id="KW-0687">Ribonucleoprotein</keyword>
<keyword evidence="5 9" id="KW-0694">RNA-binding</keyword>
<evidence type="ECO:0000313" key="12">
    <source>
        <dbReference type="Proteomes" id="UP001054945"/>
    </source>
</evidence>
<evidence type="ECO:0000256" key="7">
    <source>
        <dbReference type="ARBA" id="ARBA00023242"/>
    </source>
</evidence>
<dbReference type="GO" id="GO:0005685">
    <property type="term" value="C:U1 snRNP"/>
    <property type="evidence" value="ECO:0007669"/>
    <property type="project" value="UniProtKB-UniRule"/>
</dbReference>
<dbReference type="GO" id="GO:0000387">
    <property type="term" value="P:spliceosomal snRNP assembly"/>
    <property type="evidence" value="ECO:0007669"/>
    <property type="project" value="UniProtKB-UniRule"/>
</dbReference>
<dbReference type="GO" id="GO:0005681">
    <property type="term" value="C:spliceosomal complex"/>
    <property type="evidence" value="ECO:0007669"/>
    <property type="project" value="UniProtKB-KW"/>
</dbReference>
<dbReference type="Proteomes" id="UP001054945">
    <property type="component" value="Unassembled WGS sequence"/>
</dbReference>
<dbReference type="GO" id="GO:0005682">
    <property type="term" value="C:U5 snRNP"/>
    <property type="evidence" value="ECO:0007669"/>
    <property type="project" value="UniProtKB-UniRule"/>
</dbReference>
<keyword evidence="12" id="KW-1185">Reference proteome</keyword>
<organism evidence="11 12">
    <name type="scientific">Caerostris extrusa</name>
    <name type="common">Bark spider</name>
    <name type="synonym">Caerostris bankana</name>
    <dbReference type="NCBI Taxonomy" id="172846"/>
    <lineage>
        <taxon>Eukaryota</taxon>
        <taxon>Metazoa</taxon>
        <taxon>Ecdysozoa</taxon>
        <taxon>Arthropoda</taxon>
        <taxon>Chelicerata</taxon>
        <taxon>Arachnida</taxon>
        <taxon>Araneae</taxon>
        <taxon>Araneomorphae</taxon>
        <taxon>Entelegynae</taxon>
        <taxon>Araneoidea</taxon>
        <taxon>Araneidae</taxon>
        <taxon>Caerostris</taxon>
    </lineage>
</organism>
<dbReference type="CDD" id="cd01718">
    <property type="entry name" value="Sm_E"/>
    <property type="match status" value="1"/>
</dbReference>
<dbReference type="GO" id="GO:0005687">
    <property type="term" value="C:U4 snRNP"/>
    <property type="evidence" value="ECO:0007669"/>
    <property type="project" value="UniProtKB-UniRule"/>
</dbReference>
<evidence type="ECO:0000256" key="4">
    <source>
        <dbReference type="ARBA" id="ARBA00022728"/>
    </source>
</evidence>
<dbReference type="SUPFAM" id="SSF50182">
    <property type="entry name" value="Sm-like ribonucleoproteins"/>
    <property type="match status" value="1"/>
</dbReference>
<evidence type="ECO:0000256" key="9">
    <source>
        <dbReference type="RuleBase" id="RU365053"/>
    </source>
</evidence>
<dbReference type="EMBL" id="BPLR01000004">
    <property type="protein sequence ID" value="GIY91355.1"/>
    <property type="molecule type" value="Genomic_DNA"/>
</dbReference>
<protein>
    <recommendedName>
        <fullName evidence="9">Small nuclear ribonucleoprotein E</fullName>
        <shortName evidence="9">snRNP-E</shortName>
    </recommendedName>
    <alternativeName>
        <fullName evidence="9">Sm protein E</fullName>
    </alternativeName>
</protein>
<dbReference type="InterPro" id="IPR027078">
    <property type="entry name" value="snRNP-E"/>
</dbReference>
<dbReference type="Gene3D" id="2.30.30.100">
    <property type="match status" value="1"/>
</dbReference>
<evidence type="ECO:0000256" key="1">
    <source>
        <dbReference type="ARBA" id="ARBA00004123"/>
    </source>
</evidence>
<evidence type="ECO:0000256" key="6">
    <source>
        <dbReference type="ARBA" id="ARBA00023187"/>
    </source>
</evidence>
<dbReference type="AlphaFoldDB" id="A0AAV4XAY2"/>
<keyword evidence="4 9" id="KW-0747">Spliceosome</keyword>
<dbReference type="InterPro" id="IPR001163">
    <property type="entry name" value="Sm_dom_euk/arc"/>
</dbReference>
<name>A0AAV4XAY2_CAEEX</name>
<dbReference type="SMART" id="SM00651">
    <property type="entry name" value="Sm"/>
    <property type="match status" value="1"/>
</dbReference>
<evidence type="ECO:0000256" key="8">
    <source>
        <dbReference type="ARBA" id="ARBA00023274"/>
    </source>
</evidence>
<comment type="function">
    <text evidence="9">Plays a role in pre-mRNA splicing as a core component of the spliceosomal U1, U2, U4 and U5 small nuclear ribonucleoproteins (snRNPs), the building blocks of the spliceosome.</text>
</comment>
<dbReference type="GO" id="GO:0046540">
    <property type="term" value="C:U4/U6 x U5 tri-snRNP complex"/>
    <property type="evidence" value="ECO:0007669"/>
    <property type="project" value="UniProtKB-UniRule"/>
</dbReference>
<evidence type="ECO:0000313" key="11">
    <source>
        <dbReference type="EMBL" id="GIY91355.1"/>
    </source>
</evidence>
<keyword evidence="3 9" id="KW-0507">mRNA processing</keyword>
<evidence type="ECO:0000259" key="10">
    <source>
        <dbReference type="SMART" id="SM00651"/>
    </source>
</evidence>
<dbReference type="Pfam" id="PF01423">
    <property type="entry name" value="LSM"/>
    <property type="match status" value="1"/>
</dbReference>
<keyword evidence="6 9" id="KW-0508">mRNA splicing</keyword>
<dbReference type="GO" id="GO:0003723">
    <property type="term" value="F:RNA binding"/>
    <property type="evidence" value="ECO:0007669"/>
    <property type="project" value="UniProtKB-KW"/>
</dbReference>
<comment type="caution">
    <text evidence="11">The sequence shown here is derived from an EMBL/GenBank/DDBJ whole genome shotgun (WGS) entry which is preliminary data.</text>
</comment>
<accession>A0AAV4XAY2</accession>
<feature type="domain" description="Sm" evidence="10">
    <location>
        <begin position="21"/>
        <end position="86"/>
    </location>
</feature>
<sequence>MAYITQKVRKYNLQPINVIFRYLLNKSRIQVWLYDVNFRIEGTLLGFDEHFNLVLYDAEKVLKKSKARMMLGRILLKAERILLIRNIDGTSVA</sequence>
<proteinExistence type="inferred from homology"/>
<keyword evidence="7 9" id="KW-0539">Nucleus</keyword>
<comment type="similarity">
    <text evidence="2 9">Belongs to the snRNP Sm proteins family.</text>
</comment>
<dbReference type="InterPro" id="IPR010920">
    <property type="entry name" value="LSM_dom_sf"/>
</dbReference>
<evidence type="ECO:0000256" key="5">
    <source>
        <dbReference type="ARBA" id="ARBA00022884"/>
    </source>
</evidence>